<dbReference type="Pfam" id="PF08238">
    <property type="entry name" value="Sel1"/>
    <property type="match status" value="9"/>
</dbReference>
<evidence type="ECO:0000313" key="3">
    <source>
        <dbReference type="Proteomes" id="UP000053237"/>
    </source>
</evidence>
<protein>
    <submittedName>
        <fullName evidence="2">Uncharacterized protein</fullName>
    </submittedName>
</protein>
<dbReference type="EMBL" id="CAIX01000419">
    <property type="protein sequence ID" value="CCI10820.1"/>
    <property type="molecule type" value="Genomic_DNA"/>
</dbReference>
<comment type="similarity">
    <text evidence="1">Belongs to the sel-1 family.</text>
</comment>
<dbReference type="Proteomes" id="UP000053237">
    <property type="component" value="Unassembled WGS sequence"/>
</dbReference>
<dbReference type="InterPro" id="IPR006597">
    <property type="entry name" value="Sel1-like"/>
</dbReference>
<dbReference type="SUPFAM" id="SSF81901">
    <property type="entry name" value="HCP-like"/>
    <property type="match status" value="2"/>
</dbReference>
<keyword evidence="3" id="KW-1185">Reference proteome</keyword>
<reference evidence="2 3" key="1">
    <citation type="submission" date="2012-05" db="EMBL/GenBank/DDBJ databases">
        <title>Recombination and specialization in a pathogen metapopulation.</title>
        <authorList>
            <person name="Gardiner A."/>
            <person name="Kemen E."/>
            <person name="Schultz-Larsen T."/>
            <person name="MacLean D."/>
            <person name="Van Oosterhout C."/>
            <person name="Jones J.D.G."/>
        </authorList>
    </citation>
    <scope>NUCLEOTIDE SEQUENCE [LARGE SCALE GENOMIC DNA]</scope>
    <source>
        <strain evidence="2 3">Ac Nc2</strain>
    </source>
</reference>
<accession>A0A024FUL7</accession>
<dbReference type="SMART" id="SM00671">
    <property type="entry name" value="SEL1"/>
    <property type="match status" value="7"/>
</dbReference>
<dbReference type="InterPro" id="IPR011990">
    <property type="entry name" value="TPR-like_helical_dom_sf"/>
</dbReference>
<dbReference type="OrthoDB" id="156520at2759"/>
<evidence type="ECO:0000313" key="2">
    <source>
        <dbReference type="EMBL" id="CCI10820.1"/>
    </source>
</evidence>
<gene>
    <name evidence="2" type="ORF">BN9_117900</name>
</gene>
<dbReference type="Gene3D" id="1.25.40.10">
    <property type="entry name" value="Tetratricopeptide repeat domain"/>
    <property type="match status" value="3"/>
</dbReference>
<dbReference type="PANTHER" id="PTHR11102:SF147">
    <property type="entry name" value="SEL1L ADAPTOR SUBUNIT OF ERAD E3 UBIQUITIN LIGASE"/>
    <property type="match status" value="1"/>
</dbReference>
<name>A0A024FUL7_9STRA</name>
<evidence type="ECO:0000256" key="1">
    <source>
        <dbReference type="ARBA" id="ARBA00038101"/>
    </source>
</evidence>
<dbReference type="InParanoid" id="A0A024FUL7"/>
<dbReference type="InterPro" id="IPR050767">
    <property type="entry name" value="Sel1_AlgK"/>
</dbReference>
<proteinExistence type="inferred from homology"/>
<dbReference type="STRING" id="65357.A0A024FUL7"/>
<organism evidence="2 3">
    <name type="scientific">Albugo candida</name>
    <dbReference type="NCBI Taxonomy" id="65357"/>
    <lineage>
        <taxon>Eukaryota</taxon>
        <taxon>Sar</taxon>
        <taxon>Stramenopiles</taxon>
        <taxon>Oomycota</taxon>
        <taxon>Peronosporomycetes</taxon>
        <taxon>Albuginales</taxon>
        <taxon>Albuginaceae</taxon>
        <taxon>Albugo</taxon>
    </lineage>
</organism>
<sequence>MRNAAKLATTCRFSIIRHSKSRIIHLYRSWDTQYHFKSTRNSSESDAIAAWERGKECLDADPDKNQAVKYLRIAAKSGIADAQYQLGDLLLQSKENPSNGPTEELLHDAETERSQLQNNNPKDIRLIRKKARLMHQKFQSENKTIQFNVQHVRKKDLDDVFGVTMQKLLDPISIVSNLDGCRDADVEGVYWIRNAADQNLITAQVRMGNICVSQDTPLPKFALEWYEAAMKQNIYGETLAKKLKGDAAYNIGMLLYDGVSTSDPPLPQNRALSVRYFVKAAELDNIAAQFFVGTLLFHGSEECHVAANTLSALMMIETAADKGHTGAMFFLAQLYRSGDIERNIPVDTHKFRYYLDAAVDRKDPDALFCLADMYYHGIDEEKDLDAAQRFYREAAIAGSVDAFCCLGSIFYHGDGVEQDYHAAFQYYQQAADRNSRQAWKNLAEMHFFGRGVPENPELANSILKMLRNSES</sequence>
<dbReference type="AlphaFoldDB" id="A0A024FUL7"/>
<comment type="caution">
    <text evidence="2">The sequence shown here is derived from an EMBL/GenBank/DDBJ whole genome shotgun (WGS) entry which is preliminary data.</text>
</comment>
<dbReference type="PANTHER" id="PTHR11102">
    <property type="entry name" value="SEL-1-LIKE PROTEIN"/>
    <property type="match status" value="1"/>
</dbReference>